<dbReference type="AlphaFoldDB" id="M4SZ02"/>
<dbReference type="GO" id="GO:0098552">
    <property type="term" value="C:side of membrane"/>
    <property type="evidence" value="ECO:0007669"/>
    <property type="project" value="UniProtKB-KW"/>
</dbReference>
<reference evidence="10" key="2">
    <citation type="journal article" date="2014" name="Mol. Biochem. Parasitol.">
        <title>Capturing the variant surface glycoprotein repertoire (the VSGnome) of Trypanosoma brucei Lister 427.</title>
        <authorList>
            <person name="Cross G.A."/>
            <person name="Kim H.S."/>
            <person name="Wickstead B."/>
        </authorList>
    </citation>
    <scope>NUCLEOTIDE SEQUENCE</scope>
    <source>
        <strain evidence="10">Lister 427</strain>
    </source>
</reference>
<feature type="compositionally biased region" description="Basic and acidic residues" evidence="7">
    <location>
        <begin position="305"/>
        <end position="314"/>
    </location>
</feature>
<evidence type="ECO:0000256" key="3">
    <source>
        <dbReference type="ARBA" id="ARBA00022622"/>
    </source>
</evidence>
<feature type="signal peptide" evidence="8">
    <location>
        <begin position="1"/>
        <end position="23"/>
    </location>
</feature>
<evidence type="ECO:0000259" key="9">
    <source>
        <dbReference type="Pfam" id="PF00913"/>
    </source>
</evidence>
<evidence type="ECO:0000313" key="10">
    <source>
        <dbReference type="EMBL" id="AGH60581.1"/>
    </source>
</evidence>
<keyword evidence="5" id="KW-0325">Glycoprotein</keyword>
<feature type="chain" id="PRO_5004057726" evidence="8">
    <location>
        <begin position="24"/>
        <end position="330"/>
    </location>
</feature>
<sequence>MLARIQAVCALALATVAINHGAASSNAFNESGLTKLCNIATELQNAAGVANDWLLKVATAAEVATKVEHKLLIAVLVADNNSTTIVFSAAAREAQRCKATTLAAIKTAIPAAVANVATTAMGAGVITGLADMLQKMTDNANNRKCISSSPGTTSIKLGDPPKLVCQPYAITEPPGNRDFNSNKVKATCFTEFSAAQNSLVHTTDNNCSFLKNSASSVDDNWGNAATRLIGDLIAIQGRSGNAATANVAQADNIPQNFKVTGEANAIAKKDDDGSRCHPPSPTARMPRYRRTIARPRPKPRKPKNTPHDGSKRPQEANQRQRRTTNNGPNQ</sequence>
<keyword evidence="6" id="KW-0449">Lipoprotein</keyword>
<keyword evidence="4" id="KW-0472">Membrane</keyword>
<evidence type="ECO:0000256" key="2">
    <source>
        <dbReference type="ARBA" id="ARBA00022475"/>
    </source>
</evidence>
<accession>M4SZ02</accession>
<feature type="compositionally biased region" description="Basic residues" evidence="7">
    <location>
        <begin position="286"/>
        <end position="304"/>
    </location>
</feature>
<feature type="region of interest" description="Disordered" evidence="7">
    <location>
        <begin position="268"/>
        <end position="330"/>
    </location>
</feature>
<dbReference type="GO" id="GO:0042783">
    <property type="term" value="P:symbiont-mediated evasion of host immune response"/>
    <property type="evidence" value="ECO:0007669"/>
    <property type="project" value="InterPro"/>
</dbReference>
<keyword evidence="2" id="KW-1003">Cell membrane</keyword>
<comment type="subcellular location">
    <subcellularLocation>
        <location evidence="1">Cell membrane</location>
        <topology evidence="1">Lipid-anchor</topology>
        <topology evidence="1">GPI-anchor</topology>
    </subcellularLocation>
</comment>
<reference evidence="10" key="1">
    <citation type="submission" date="2013-02" db="EMBL/GenBank/DDBJ databases">
        <authorList>
            <person name="Cross G.A.M."/>
            <person name="Kim H.-S."/>
            <person name="Wickstead B."/>
        </authorList>
    </citation>
    <scope>NUCLEOTIDE SEQUENCE</scope>
    <source>
        <strain evidence="10">Lister 427</strain>
    </source>
</reference>
<evidence type="ECO:0000256" key="6">
    <source>
        <dbReference type="ARBA" id="ARBA00023288"/>
    </source>
</evidence>
<evidence type="ECO:0000256" key="5">
    <source>
        <dbReference type="ARBA" id="ARBA00023180"/>
    </source>
</evidence>
<keyword evidence="3" id="KW-0336">GPI-anchor</keyword>
<dbReference type="SUPFAM" id="SSF58087">
    <property type="entry name" value="Variant surface glycoprotein (N-terminal domain)"/>
    <property type="match status" value="1"/>
</dbReference>
<dbReference type="Pfam" id="PF00913">
    <property type="entry name" value="Trypan_glycop"/>
    <property type="match status" value="1"/>
</dbReference>
<name>M4SZ02_9TRYP</name>
<evidence type="ECO:0000256" key="4">
    <source>
        <dbReference type="ARBA" id="ARBA00023136"/>
    </source>
</evidence>
<evidence type="ECO:0000256" key="7">
    <source>
        <dbReference type="SAM" id="MobiDB-lite"/>
    </source>
</evidence>
<dbReference type="EMBL" id="KC613150">
    <property type="protein sequence ID" value="AGH60581.1"/>
    <property type="molecule type" value="Genomic_DNA"/>
</dbReference>
<evidence type="ECO:0000256" key="1">
    <source>
        <dbReference type="ARBA" id="ARBA00004609"/>
    </source>
</evidence>
<dbReference type="GO" id="GO:0005886">
    <property type="term" value="C:plasma membrane"/>
    <property type="evidence" value="ECO:0007669"/>
    <property type="project" value="UniProtKB-SubCell"/>
</dbReference>
<proteinExistence type="predicted"/>
<dbReference type="InterPro" id="IPR001812">
    <property type="entry name" value="Trypano_VSG_A_N_dom"/>
</dbReference>
<feature type="domain" description="Trypanosome variant surface glycoprotein A-type N-terminal" evidence="9">
    <location>
        <begin position="10"/>
        <end position="252"/>
    </location>
</feature>
<dbReference type="Gene3D" id="3.90.150.10">
    <property type="entry name" value="Variant Surface Glycoprotein, subunit A domain 1"/>
    <property type="match status" value="1"/>
</dbReference>
<evidence type="ECO:0000256" key="8">
    <source>
        <dbReference type="SAM" id="SignalP"/>
    </source>
</evidence>
<organism evidence="10">
    <name type="scientific">Trypanosoma brucei</name>
    <dbReference type="NCBI Taxonomy" id="5691"/>
    <lineage>
        <taxon>Eukaryota</taxon>
        <taxon>Discoba</taxon>
        <taxon>Euglenozoa</taxon>
        <taxon>Kinetoplastea</taxon>
        <taxon>Metakinetoplastina</taxon>
        <taxon>Trypanosomatida</taxon>
        <taxon>Trypanosomatidae</taxon>
        <taxon>Trypanosoma</taxon>
    </lineage>
</organism>
<keyword evidence="8" id="KW-0732">Signal</keyword>
<protein>
    <submittedName>
        <fullName evidence="10">Variant surface glycoprotein 1664</fullName>
    </submittedName>
</protein>